<reference evidence="2 3" key="1">
    <citation type="submission" date="2019-05" db="EMBL/GenBank/DDBJ databases">
        <title>Another draft genome of Portunus trituberculatus and its Hox gene families provides insights of decapod evolution.</title>
        <authorList>
            <person name="Jeong J.-H."/>
            <person name="Song I."/>
            <person name="Kim S."/>
            <person name="Choi T."/>
            <person name="Kim D."/>
            <person name="Ryu S."/>
            <person name="Kim W."/>
        </authorList>
    </citation>
    <scope>NUCLEOTIDE SEQUENCE [LARGE SCALE GENOMIC DNA]</scope>
    <source>
        <tissue evidence="2">Muscle</tissue>
    </source>
</reference>
<name>A0A5B7E8H7_PORTR</name>
<keyword evidence="3" id="KW-1185">Reference proteome</keyword>
<evidence type="ECO:0000256" key="1">
    <source>
        <dbReference type="SAM" id="MobiDB-lite"/>
    </source>
</evidence>
<proteinExistence type="predicted"/>
<accession>A0A5B7E8H7</accession>
<organism evidence="2 3">
    <name type="scientific">Portunus trituberculatus</name>
    <name type="common">Swimming crab</name>
    <name type="synonym">Neptunus trituberculatus</name>
    <dbReference type="NCBI Taxonomy" id="210409"/>
    <lineage>
        <taxon>Eukaryota</taxon>
        <taxon>Metazoa</taxon>
        <taxon>Ecdysozoa</taxon>
        <taxon>Arthropoda</taxon>
        <taxon>Crustacea</taxon>
        <taxon>Multicrustacea</taxon>
        <taxon>Malacostraca</taxon>
        <taxon>Eumalacostraca</taxon>
        <taxon>Eucarida</taxon>
        <taxon>Decapoda</taxon>
        <taxon>Pleocyemata</taxon>
        <taxon>Brachyura</taxon>
        <taxon>Eubrachyura</taxon>
        <taxon>Portunoidea</taxon>
        <taxon>Portunidae</taxon>
        <taxon>Portuninae</taxon>
        <taxon>Portunus</taxon>
    </lineage>
</organism>
<feature type="compositionally biased region" description="Basic and acidic residues" evidence="1">
    <location>
        <begin position="13"/>
        <end position="24"/>
    </location>
</feature>
<comment type="caution">
    <text evidence="2">The sequence shown here is derived from an EMBL/GenBank/DDBJ whole genome shotgun (WGS) entry which is preliminary data.</text>
</comment>
<sequence>MEAARKRAPKKAGRSEKRRRFDQLTHRFDIHISRATHPVKSTAIPPGRSVNRHYPIHRFLSLTLTPAVIQVGQAPPFHLLPQRHFDHAVQSHIQPQP</sequence>
<protein>
    <submittedName>
        <fullName evidence="2">Uncharacterized protein</fullName>
    </submittedName>
</protein>
<dbReference type="EMBL" id="VSRR010002069">
    <property type="protein sequence ID" value="MPC29423.1"/>
    <property type="molecule type" value="Genomic_DNA"/>
</dbReference>
<gene>
    <name evidence="2" type="ORF">E2C01_022654</name>
</gene>
<dbReference type="AlphaFoldDB" id="A0A5B7E8H7"/>
<evidence type="ECO:0000313" key="2">
    <source>
        <dbReference type="EMBL" id="MPC29423.1"/>
    </source>
</evidence>
<feature type="region of interest" description="Disordered" evidence="1">
    <location>
        <begin position="1"/>
        <end position="24"/>
    </location>
</feature>
<evidence type="ECO:0000313" key="3">
    <source>
        <dbReference type="Proteomes" id="UP000324222"/>
    </source>
</evidence>
<feature type="compositionally biased region" description="Basic residues" evidence="1">
    <location>
        <begin position="1"/>
        <end position="12"/>
    </location>
</feature>
<dbReference type="Proteomes" id="UP000324222">
    <property type="component" value="Unassembled WGS sequence"/>
</dbReference>